<reference evidence="13" key="2">
    <citation type="journal article" date="2018" name="Plant J.">
        <title>The Sorghum bicolor reference genome: improved assembly, gene annotations, a transcriptome atlas, and signatures of genome organization.</title>
        <authorList>
            <person name="McCormick R.F."/>
            <person name="Truong S.K."/>
            <person name="Sreedasyam A."/>
            <person name="Jenkins J."/>
            <person name="Shu S."/>
            <person name="Sims D."/>
            <person name="Kennedy M."/>
            <person name="Amirebrahimi M."/>
            <person name="Weers B.D."/>
            <person name="McKinley B."/>
            <person name="Mattison A."/>
            <person name="Morishige D.T."/>
            <person name="Grimwood J."/>
            <person name="Schmutz J."/>
            <person name="Mullet J.E."/>
        </authorList>
    </citation>
    <scope>NUCLEOTIDE SEQUENCE [LARGE SCALE GENOMIC DNA]</scope>
    <source>
        <strain evidence="13">cv. BTx623</strain>
    </source>
</reference>
<keyword evidence="6 11" id="KW-0812">Transmembrane</keyword>
<evidence type="ECO:0000256" key="11">
    <source>
        <dbReference type="SAM" id="Phobius"/>
    </source>
</evidence>
<evidence type="ECO:0000256" key="3">
    <source>
        <dbReference type="ARBA" id="ARBA00007808"/>
    </source>
</evidence>
<protein>
    <recommendedName>
        <fullName evidence="14">S-type anion channel SLAH3</fullName>
    </recommendedName>
</protein>
<dbReference type="InterPro" id="IPR030183">
    <property type="entry name" value="SLAC/SLAH"/>
</dbReference>
<feature type="transmembrane region" description="Helical" evidence="11">
    <location>
        <begin position="163"/>
        <end position="189"/>
    </location>
</feature>
<keyword evidence="13" id="KW-1185">Reference proteome</keyword>
<evidence type="ECO:0000256" key="8">
    <source>
        <dbReference type="ARBA" id="ARBA00023065"/>
    </source>
</evidence>
<feature type="transmembrane region" description="Helical" evidence="11">
    <location>
        <begin position="353"/>
        <end position="374"/>
    </location>
</feature>
<evidence type="ECO:0000256" key="9">
    <source>
        <dbReference type="ARBA" id="ARBA00023136"/>
    </source>
</evidence>
<dbReference type="OMA" id="TINTACI"/>
<feature type="transmembrane region" description="Helical" evidence="11">
    <location>
        <begin position="121"/>
        <end position="143"/>
    </location>
</feature>
<evidence type="ECO:0000256" key="1">
    <source>
        <dbReference type="ARBA" id="ARBA00004127"/>
    </source>
</evidence>
<evidence type="ECO:0000256" key="5">
    <source>
        <dbReference type="ARBA" id="ARBA00022475"/>
    </source>
</evidence>
<gene>
    <name evidence="12" type="ORF">SORBI_3005G125400</name>
</gene>
<sequence>MEEAANSKTQTPPPPARENGGGSVWFTHQPADTVAFRSQPIPGGHHQPPRGATGVMIMSSDKLNHLAGAAPPEVHEEEEDDELWRPKVDRFFIALEGPELDKLKIHSSSELVPPSDKTWPFLLRFPVSAFGMCLGVSSQAILWKTMASSSPTPTMFLHMTHKVNLVLWCISVVLMCAITAVYALKAAFFFDAVRREYYHPIRVNFFFAPWIACLLLVIGVPQSVARDPLPQWLWYALMAPVLVLELKIYGQWMSGGQRPLSKVANPSNHLAVVGNFVGALLGANMGLREGPVFFFAVGLAHYTVLFVTLYQRLPTTSETMPKAELYPALFLFVAAPSVASMALARITAPEFGFGARMAYFVAMFLYASASLAVRDNFLCGFRHVSLAWWAYTFPMTGAAVASIRYSAEVDNAFTRTLCVALSAVAVLTVAGLFVTTLVHALVLRKHFLDDICIAIRDNKIKPIVELHEHDSPGRDDGSNDDIEAGGQTVLYVWTYDACAAQEAYIGNNARTPQIAELHACSASVVG</sequence>
<dbReference type="InParanoid" id="A0A1B6PS10"/>
<keyword evidence="7 11" id="KW-1133">Transmembrane helix</keyword>
<evidence type="ECO:0000256" key="2">
    <source>
        <dbReference type="ARBA" id="ARBA00004236"/>
    </source>
</evidence>
<dbReference type="Gramene" id="KXG28459">
    <property type="protein sequence ID" value="KXG28459"/>
    <property type="gene ID" value="SORBI_3005G125400"/>
</dbReference>
<keyword evidence="8" id="KW-0406">Ion transport</keyword>
<dbReference type="PANTHER" id="PTHR31269">
    <property type="entry name" value="S-TYPE ANION CHANNEL SLAH3"/>
    <property type="match status" value="1"/>
</dbReference>
<feature type="transmembrane region" description="Helical" evidence="11">
    <location>
        <begin position="201"/>
        <end position="220"/>
    </location>
</feature>
<evidence type="ECO:0000256" key="4">
    <source>
        <dbReference type="ARBA" id="ARBA00022448"/>
    </source>
</evidence>
<comment type="subcellular location">
    <subcellularLocation>
        <location evidence="2">Cell membrane</location>
    </subcellularLocation>
    <subcellularLocation>
        <location evidence="1">Endomembrane system</location>
        <topology evidence="1">Multi-pass membrane protein</topology>
    </subcellularLocation>
</comment>
<feature type="region of interest" description="Disordered" evidence="10">
    <location>
        <begin position="1"/>
        <end position="26"/>
    </location>
</feature>
<evidence type="ECO:0000256" key="7">
    <source>
        <dbReference type="ARBA" id="ARBA00022989"/>
    </source>
</evidence>
<dbReference type="GO" id="GO:0005886">
    <property type="term" value="C:plasma membrane"/>
    <property type="evidence" value="ECO:0007669"/>
    <property type="project" value="UniProtKB-SubCell"/>
</dbReference>
<feature type="transmembrane region" description="Helical" evidence="11">
    <location>
        <begin position="325"/>
        <end position="347"/>
    </location>
</feature>
<evidence type="ECO:0000256" key="10">
    <source>
        <dbReference type="SAM" id="MobiDB-lite"/>
    </source>
</evidence>
<evidence type="ECO:0000313" key="13">
    <source>
        <dbReference type="Proteomes" id="UP000000768"/>
    </source>
</evidence>
<evidence type="ECO:0000256" key="6">
    <source>
        <dbReference type="ARBA" id="ARBA00022692"/>
    </source>
</evidence>
<dbReference type="InterPro" id="IPR004695">
    <property type="entry name" value="SLAC1/Mae1/Ssu1/TehA"/>
</dbReference>
<dbReference type="CDD" id="cd09323">
    <property type="entry name" value="TDT_SLAC1_like"/>
    <property type="match status" value="1"/>
</dbReference>
<keyword evidence="5" id="KW-1003">Cell membrane</keyword>
<keyword evidence="4" id="KW-0813">Transport</keyword>
<dbReference type="GO" id="GO:0006873">
    <property type="term" value="P:intracellular monoatomic ion homeostasis"/>
    <property type="evidence" value="ECO:0007669"/>
    <property type="project" value="InterPro"/>
</dbReference>
<evidence type="ECO:0008006" key="14">
    <source>
        <dbReference type="Google" id="ProtNLM"/>
    </source>
</evidence>
<dbReference type="InterPro" id="IPR038665">
    <property type="entry name" value="Voltage-dep_anion_channel_sf"/>
</dbReference>
<dbReference type="PANTHER" id="PTHR31269:SF23">
    <property type="entry name" value="OS07G0181100 PROTEIN"/>
    <property type="match status" value="1"/>
</dbReference>
<feature type="transmembrane region" description="Helical" evidence="11">
    <location>
        <begin position="293"/>
        <end position="313"/>
    </location>
</feature>
<feature type="transmembrane region" description="Helical" evidence="11">
    <location>
        <begin position="386"/>
        <end position="407"/>
    </location>
</feature>
<feature type="transmembrane region" description="Helical" evidence="11">
    <location>
        <begin position="419"/>
        <end position="443"/>
    </location>
</feature>
<dbReference type="EMBL" id="CM000764">
    <property type="protein sequence ID" value="KXG28459.1"/>
    <property type="molecule type" value="Genomic_DNA"/>
</dbReference>
<name>A0A1B6PS10_SORBI</name>
<dbReference type="Gene3D" id="1.50.10.150">
    <property type="entry name" value="Voltage-dependent anion channel"/>
    <property type="match status" value="1"/>
</dbReference>
<dbReference type="GO" id="GO:0008308">
    <property type="term" value="F:voltage-gated monoatomic anion channel activity"/>
    <property type="evidence" value="ECO:0007669"/>
    <property type="project" value="InterPro"/>
</dbReference>
<reference evidence="12 13" key="1">
    <citation type="journal article" date="2009" name="Nature">
        <title>The Sorghum bicolor genome and the diversification of grasses.</title>
        <authorList>
            <person name="Paterson A.H."/>
            <person name="Bowers J.E."/>
            <person name="Bruggmann R."/>
            <person name="Dubchak I."/>
            <person name="Grimwood J."/>
            <person name="Gundlach H."/>
            <person name="Haberer G."/>
            <person name="Hellsten U."/>
            <person name="Mitros T."/>
            <person name="Poliakov A."/>
            <person name="Schmutz J."/>
            <person name="Spannagl M."/>
            <person name="Tang H."/>
            <person name="Wang X."/>
            <person name="Wicker T."/>
            <person name="Bharti A.K."/>
            <person name="Chapman J."/>
            <person name="Feltus F.A."/>
            <person name="Gowik U."/>
            <person name="Grigoriev I.V."/>
            <person name="Lyons E."/>
            <person name="Maher C.A."/>
            <person name="Martis M."/>
            <person name="Narechania A."/>
            <person name="Otillar R.P."/>
            <person name="Penning B.W."/>
            <person name="Salamov A.A."/>
            <person name="Wang Y."/>
            <person name="Zhang L."/>
            <person name="Carpita N.C."/>
            <person name="Freeling M."/>
            <person name="Gingle A.R."/>
            <person name="Hash C.T."/>
            <person name="Keller B."/>
            <person name="Klein P."/>
            <person name="Kresovich S."/>
            <person name="McCann M.C."/>
            <person name="Ming R."/>
            <person name="Peterson D.G."/>
            <person name="Mehboob-ur-Rahman"/>
            <person name="Ware D."/>
            <person name="Westhoff P."/>
            <person name="Mayer K.F."/>
            <person name="Messing J."/>
            <person name="Rokhsar D.S."/>
        </authorList>
    </citation>
    <scope>NUCLEOTIDE SEQUENCE [LARGE SCALE GENOMIC DNA]</scope>
    <source>
        <strain evidence="13">cv. BTx623</strain>
    </source>
</reference>
<accession>A0A1B6PS10</accession>
<dbReference type="GO" id="GO:0012505">
    <property type="term" value="C:endomembrane system"/>
    <property type="evidence" value="ECO:0007669"/>
    <property type="project" value="UniProtKB-SubCell"/>
</dbReference>
<organism evidence="12 13">
    <name type="scientific">Sorghum bicolor</name>
    <name type="common">Sorghum</name>
    <name type="synonym">Sorghum vulgare</name>
    <dbReference type="NCBI Taxonomy" id="4558"/>
    <lineage>
        <taxon>Eukaryota</taxon>
        <taxon>Viridiplantae</taxon>
        <taxon>Streptophyta</taxon>
        <taxon>Embryophyta</taxon>
        <taxon>Tracheophyta</taxon>
        <taxon>Spermatophyta</taxon>
        <taxon>Magnoliopsida</taxon>
        <taxon>Liliopsida</taxon>
        <taxon>Poales</taxon>
        <taxon>Poaceae</taxon>
        <taxon>PACMAD clade</taxon>
        <taxon>Panicoideae</taxon>
        <taxon>Andropogonodae</taxon>
        <taxon>Andropogoneae</taxon>
        <taxon>Sorghinae</taxon>
        <taxon>Sorghum</taxon>
    </lineage>
</organism>
<keyword evidence="9 11" id="KW-0472">Membrane</keyword>
<dbReference type="Pfam" id="PF03595">
    <property type="entry name" value="SLAC1"/>
    <property type="match status" value="1"/>
</dbReference>
<dbReference type="Proteomes" id="UP000000768">
    <property type="component" value="Chromosome 5"/>
</dbReference>
<proteinExistence type="inferred from homology"/>
<dbReference type="AlphaFoldDB" id="A0A1B6PS10"/>
<feature type="compositionally biased region" description="Polar residues" evidence="10">
    <location>
        <begin position="1"/>
        <end position="10"/>
    </location>
</feature>
<dbReference type="eggNOG" id="ENOG502QQKN">
    <property type="taxonomic scope" value="Eukaryota"/>
</dbReference>
<comment type="similarity">
    <text evidence="3">Belongs to the SLAC1 S-type anion channel family.</text>
</comment>
<evidence type="ECO:0000313" key="12">
    <source>
        <dbReference type="EMBL" id="KXG28459.1"/>
    </source>
</evidence>